<dbReference type="InterPro" id="IPR007053">
    <property type="entry name" value="LRAT_dom"/>
</dbReference>
<evidence type="ECO:0000256" key="3">
    <source>
        <dbReference type="ARBA" id="ARBA00022801"/>
    </source>
</evidence>
<reference evidence="8" key="1">
    <citation type="submission" date="2022-11" db="UniProtKB">
        <authorList>
            <consortium name="WormBaseParasite"/>
        </authorList>
    </citation>
    <scope>IDENTIFICATION</scope>
</reference>
<evidence type="ECO:0000256" key="4">
    <source>
        <dbReference type="ARBA" id="ARBA00023098"/>
    </source>
</evidence>
<comment type="similarity">
    <text evidence="1">Belongs to the H-rev107 family.</text>
</comment>
<keyword evidence="7" id="KW-1185">Reference proteome</keyword>
<evidence type="ECO:0000259" key="6">
    <source>
        <dbReference type="PROSITE" id="PS51934"/>
    </source>
</evidence>
<dbReference type="PANTHER" id="PTHR13943:SF77">
    <property type="entry name" value="LRAT DOMAIN-CONTAINING PROTEIN"/>
    <property type="match status" value="1"/>
</dbReference>
<organism evidence="7 8">
    <name type="scientific">Globodera rostochiensis</name>
    <name type="common">Golden nematode worm</name>
    <name type="synonym">Heterodera rostochiensis</name>
    <dbReference type="NCBI Taxonomy" id="31243"/>
    <lineage>
        <taxon>Eukaryota</taxon>
        <taxon>Metazoa</taxon>
        <taxon>Ecdysozoa</taxon>
        <taxon>Nematoda</taxon>
        <taxon>Chromadorea</taxon>
        <taxon>Rhabditida</taxon>
        <taxon>Tylenchina</taxon>
        <taxon>Tylenchomorpha</taxon>
        <taxon>Tylenchoidea</taxon>
        <taxon>Heteroderidae</taxon>
        <taxon>Heteroderinae</taxon>
        <taxon>Globodera</taxon>
    </lineage>
</organism>
<dbReference type="GO" id="GO:0008970">
    <property type="term" value="F:phospholipase A1 activity"/>
    <property type="evidence" value="ECO:0007669"/>
    <property type="project" value="TreeGrafter"/>
</dbReference>
<dbReference type="InterPro" id="IPR051496">
    <property type="entry name" value="H-rev107_PLA/AT"/>
</dbReference>
<keyword evidence="4" id="KW-0443">Lipid metabolism</keyword>
<proteinExistence type="inferred from homology"/>
<sequence>MRVEDLKVGDMVSCKMDAVLMNVTHRGIYVGYTAQEGRHSVVHNFCGEGKKKQGGGDGGVMIWSMAKFKEYAIGGWWVENGPTPYTGEQIAQRALSRVGERNYHTMSNNCEHFAYWCRYNAANSPQVIGSIAMPLVPVVKSPANGTVQRRPSTSSNTEMLRKL</sequence>
<evidence type="ECO:0000256" key="1">
    <source>
        <dbReference type="ARBA" id="ARBA00007824"/>
    </source>
</evidence>
<dbReference type="Proteomes" id="UP000887572">
    <property type="component" value="Unplaced"/>
</dbReference>
<dbReference type="Pfam" id="PF04970">
    <property type="entry name" value="LRAT"/>
    <property type="match status" value="1"/>
</dbReference>
<dbReference type="WBParaSite" id="Gr19_v10_g11639.t1">
    <property type="protein sequence ID" value="Gr19_v10_g11639.t1"/>
    <property type="gene ID" value="Gr19_v10_g11639"/>
</dbReference>
<dbReference type="PROSITE" id="PS51934">
    <property type="entry name" value="LRAT"/>
    <property type="match status" value="1"/>
</dbReference>
<evidence type="ECO:0000256" key="2">
    <source>
        <dbReference type="ARBA" id="ARBA00022679"/>
    </source>
</evidence>
<dbReference type="GO" id="GO:0005737">
    <property type="term" value="C:cytoplasm"/>
    <property type="evidence" value="ECO:0007669"/>
    <property type="project" value="TreeGrafter"/>
</dbReference>
<dbReference type="AlphaFoldDB" id="A0A914GVR5"/>
<accession>A0A914GVR5</accession>
<dbReference type="GO" id="GO:0016410">
    <property type="term" value="F:N-acyltransferase activity"/>
    <property type="evidence" value="ECO:0007669"/>
    <property type="project" value="TreeGrafter"/>
</dbReference>
<evidence type="ECO:0000313" key="7">
    <source>
        <dbReference type="Proteomes" id="UP000887572"/>
    </source>
</evidence>
<keyword evidence="2" id="KW-0808">Transferase</keyword>
<evidence type="ECO:0000256" key="5">
    <source>
        <dbReference type="SAM" id="MobiDB-lite"/>
    </source>
</evidence>
<feature type="domain" description="LRAT" evidence="6">
    <location>
        <begin position="15"/>
        <end position="126"/>
    </location>
</feature>
<evidence type="ECO:0000313" key="8">
    <source>
        <dbReference type="WBParaSite" id="Gr19_v10_g11639.t1"/>
    </source>
</evidence>
<feature type="region of interest" description="Disordered" evidence="5">
    <location>
        <begin position="144"/>
        <end position="163"/>
    </location>
</feature>
<dbReference type="GO" id="GO:0004623">
    <property type="term" value="F:phospholipase A2 activity"/>
    <property type="evidence" value="ECO:0007669"/>
    <property type="project" value="TreeGrafter"/>
</dbReference>
<dbReference type="GO" id="GO:0070292">
    <property type="term" value="P:N-acylphosphatidylethanolamine metabolic process"/>
    <property type="evidence" value="ECO:0007669"/>
    <property type="project" value="TreeGrafter"/>
</dbReference>
<name>A0A914GVR5_GLORO</name>
<keyword evidence="3" id="KW-0378">Hydrolase</keyword>
<dbReference type="PANTHER" id="PTHR13943">
    <property type="entry name" value="HRAS-LIKE SUPPRESSOR - RELATED"/>
    <property type="match status" value="1"/>
</dbReference>
<protein>
    <submittedName>
        <fullName evidence="8">LRAT domain-containing protein</fullName>
    </submittedName>
</protein>
<dbReference type="Gene3D" id="3.90.1720.10">
    <property type="entry name" value="endopeptidase domain like (from Nostoc punctiforme)"/>
    <property type="match status" value="1"/>
</dbReference>